<accession>A0AAE6RJT0</accession>
<feature type="compositionally biased region" description="Low complexity" evidence="1">
    <location>
        <begin position="68"/>
        <end position="79"/>
    </location>
</feature>
<name>A0AAE6RJT0_9MICO</name>
<feature type="region of interest" description="Disordered" evidence="1">
    <location>
        <begin position="1"/>
        <end position="26"/>
    </location>
</feature>
<gene>
    <name evidence="2" type="ORF">GSU10_04855</name>
</gene>
<evidence type="ECO:0000313" key="3">
    <source>
        <dbReference type="Proteomes" id="UP000465031"/>
    </source>
</evidence>
<organism evidence="2 3">
    <name type="scientific">Rathayibacter tanaceti</name>
    <dbReference type="NCBI Taxonomy" id="1671680"/>
    <lineage>
        <taxon>Bacteria</taxon>
        <taxon>Bacillati</taxon>
        <taxon>Actinomycetota</taxon>
        <taxon>Actinomycetes</taxon>
        <taxon>Micrococcales</taxon>
        <taxon>Microbacteriaceae</taxon>
        <taxon>Rathayibacter</taxon>
    </lineage>
</organism>
<dbReference type="Proteomes" id="UP000465031">
    <property type="component" value="Chromosome"/>
</dbReference>
<evidence type="ECO:0000256" key="1">
    <source>
        <dbReference type="SAM" id="MobiDB-lite"/>
    </source>
</evidence>
<reference evidence="3" key="1">
    <citation type="submission" date="2019-12" db="EMBL/GenBank/DDBJ databases">
        <title>Complete and draft genome sequences of new strains and members of some known species of the genus Rathayibacter isolated from plants.</title>
        <authorList>
            <person name="Tarlachkov S.V."/>
            <person name="Starodumova I.P."/>
            <person name="Dorofeeva L.V."/>
            <person name="Prisyazhnaya N.V."/>
            <person name="Leyn S."/>
            <person name="Zlamal J."/>
            <person name="Elan M."/>
            <person name="Osterman A.L."/>
            <person name="Nadler S."/>
            <person name="Subbotin S.A."/>
            <person name="Evtushenko L.I."/>
        </authorList>
    </citation>
    <scope>NUCLEOTIDE SEQUENCE [LARGE SCALE GENOMIC DNA]</scope>
    <source>
        <strain evidence="3">VKM Ac-2761</strain>
    </source>
</reference>
<evidence type="ECO:0000313" key="2">
    <source>
        <dbReference type="EMBL" id="QHC55033.1"/>
    </source>
</evidence>
<dbReference type="EMBL" id="CP047186">
    <property type="protein sequence ID" value="QHC55033.1"/>
    <property type="molecule type" value="Genomic_DNA"/>
</dbReference>
<proteinExistence type="predicted"/>
<dbReference type="RefSeq" id="WP_068212785.1">
    <property type="nucleotide sequence ID" value="NZ_CP047186.1"/>
</dbReference>
<feature type="compositionally biased region" description="Basic residues" evidence="1">
    <location>
        <begin position="13"/>
        <end position="23"/>
    </location>
</feature>
<dbReference type="KEGG" id="rte:GSU10_04855"/>
<protein>
    <submittedName>
        <fullName evidence="2">Uncharacterized protein</fullName>
    </submittedName>
</protein>
<dbReference type="AlphaFoldDB" id="A0AAE6RJT0"/>
<feature type="region of interest" description="Disordered" evidence="1">
    <location>
        <begin position="68"/>
        <end position="88"/>
    </location>
</feature>
<sequence>MSLLADATPVGCPRHHRVRRSPVARRAAPRALRPVETVGYRWLALALSLPSSGVWPVSVVWRVIAPGGPDPAAGTAGPDEIALPLRSS</sequence>